<dbReference type="Ensembl" id="ENSCPGT00000029664.1">
    <property type="protein sequence ID" value="ENSCPGP00000027174.1"/>
    <property type="gene ID" value="ENSCPGG00000018722.1"/>
</dbReference>
<feature type="chain" id="PRO_5034909568" evidence="1">
    <location>
        <begin position="25"/>
        <end position="88"/>
    </location>
</feature>
<name>A0A8C3KP14_9CHAR</name>
<evidence type="ECO:0000256" key="1">
    <source>
        <dbReference type="SAM" id="SignalP"/>
    </source>
</evidence>
<dbReference type="AlphaFoldDB" id="A0A8C3KP14"/>
<reference evidence="2" key="2">
    <citation type="submission" date="2025-09" db="UniProtKB">
        <authorList>
            <consortium name="Ensembl"/>
        </authorList>
    </citation>
    <scope>IDENTIFICATION</scope>
</reference>
<dbReference type="Proteomes" id="UP000694419">
    <property type="component" value="Unplaced"/>
</dbReference>
<proteinExistence type="predicted"/>
<accession>A0A8C3KP14</accession>
<sequence length="88" mass="9582">MPTLMRRLIHYLWAFAFQLAAAPALPGFPPPPVWKEPGQEESQVRAEVGEGRGTAGDLHSSRQMCPRCARGGHGHLLVGTCMGLLCMK</sequence>
<evidence type="ECO:0000313" key="3">
    <source>
        <dbReference type="Proteomes" id="UP000694419"/>
    </source>
</evidence>
<protein>
    <submittedName>
        <fullName evidence="2">Uncharacterized protein</fullName>
    </submittedName>
</protein>
<keyword evidence="3" id="KW-1185">Reference proteome</keyword>
<reference evidence="2" key="1">
    <citation type="submission" date="2025-08" db="UniProtKB">
        <authorList>
            <consortium name="Ensembl"/>
        </authorList>
    </citation>
    <scope>IDENTIFICATION</scope>
</reference>
<feature type="signal peptide" evidence="1">
    <location>
        <begin position="1"/>
        <end position="24"/>
    </location>
</feature>
<organism evidence="2 3">
    <name type="scientific">Calidris pygmaea</name>
    <name type="common">Spoon-billed sandpiper</name>
    <dbReference type="NCBI Taxonomy" id="425635"/>
    <lineage>
        <taxon>Eukaryota</taxon>
        <taxon>Metazoa</taxon>
        <taxon>Chordata</taxon>
        <taxon>Craniata</taxon>
        <taxon>Vertebrata</taxon>
        <taxon>Euteleostomi</taxon>
        <taxon>Archelosauria</taxon>
        <taxon>Archosauria</taxon>
        <taxon>Dinosauria</taxon>
        <taxon>Saurischia</taxon>
        <taxon>Theropoda</taxon>
        <taxon>Coelurosauria</taxon>
        <taxon>Aves</taxon>
        <taxon>Neognathae</taxon>
        <taxon>Neoaves</taxon>
        <taxon>Charadriiformes</taxon>
        <taxon>Scolopacidae</taxon>
        <taxon>Calidris</taxon>
    </lineage>
</organism>
<evidence type="ECO:0000313" key="2">
    <source>
        <dbReference type="Ensembl" id="ENSCPGP00000027174.1"/>
    </source>
</evidence>
<keyword evidence="1" id="KW-0732">Signal</keyword>